<evidence type="ECO:0000313" key="1">
    <source>
        <dbReference type="EMBL" id="AES99322.1"/>
    </source>
</evidence>
<dbReference type="Proteomes" id="UP000002051">
    <property type="component" value="Chromosome 5"/>
</dbReference>
<reference evidence="1 3" key="1">
    <citation type="journal article" date="2011" name="Nature">
        <title>The Medicago genome provides insight into the evolution of rhizobial symbioses.</title>
        <authorList>
            <person name="Young N.D."/>
            <person name="Debelle F."/>
            <person name="Oldroyd G.E."/>
            <person name="Geurts R."/>
            <person name="Cannon S.B."/>
            <person name="Udvardi M.K."/>
            <person name="Benedito V.A."/>
            <person name="Mayer K.F."/>
            <person name="Gouzy J."/>
            <person name="Schoof H."/>
            <person name="Van de Peer Y."/>
            <person name="Proost S."/>
            <person name="Cook D.R."/>
            <person name="Meyers B.C."/>
            <person name="Spannagl M."/>
            <person name="Cheung F."/>
            <person name="De Mita S."/>
            <person name="Krishnakumar V."/>
            <person name="Gundlach H."/>
            <person name="Zhou S."/>
            <person name="Mudge J."/>
            <person name="Bharti A.K."/>
            <person name="Murray J.D."/>
            <person name="Naoumkina M.A."/>
            <person name="Rosen B."/>
            <person name="Silverstein K.A."/>
            <person name="Tang H."/>
            <person name="Rombauts S."/>
            <person name="Zhao P.X."/>
            <person name="Zhou P."/>
            <person name="Barbe V."/>
            <person name="Bardou P."/>
            <person name="Bechner M."/>
            <person name="Bellec A."/>
            <person name="Berger A."/>
            <person name="Berges H."/>
            <person name="Bidwell S."/>
            <person name="Bisseling T."/>
            <person name="Choisne N."/>
            <person name="Couloux A."/>
            <person name="Denny R."/>
            <person name="Deshpande S."/>
            <person name="Dai X."/>
            <person name="Doyle J.J."/>
            <person name="Dudez A.M."/>
            <person name="Farmer A.D."/>
            <person name="Fouteau S."/>
            <person name="Franken C."/>
            <person name="Gibelin C."/>
            <person name="Gish J."/>
            <person name="Goldstein S."/>
            <person name="Gonzalez A.J."/>
            <person name="Green P.J."/>
            <person name="Hallab A."/>
            <person name="Hartog M."/>
            <person name="Hua A."/>
            <person name="Humphray S.J."/>
            <person name="Jeong D.H."/>
            <person name="Jing Y."/>
            <person name="Jocker A."/>
            <person name="Kenton S.M."/>
            <person name="Kim D.J."/>
            <person name="Klee K."/>
            <person name="Lai H."/>
            <person name="Lang C."/>
            <person name="Lin S."/>
            <person name="Macmil S.L."/>
            <person name="Magdelenat G."/>
            <person name="Matthews L."/>
            <person name="McCorrison J."/>
            <person name="Monaghan E.L."/>
            <person name="Mun J.H."/>
            <person name="Najar F.Z."/>
            <person name="Nicholson C."/>
            <person name="Noirot C."/>
            <person name="O'Bleness M."/>
            <person name="Paule C.R."/>
            <person name="Poulain J."/>
            <person name="Prion F."/>
            <person name="Qin B."/>
            <person name="Qu C."/>
            <person name="Retzel E.F."/>
            <person name="Riddle C."/>
            <person name="Sallet E."/>
            <person name="Samain S."/>
            <person name="Samson N."/>
            <person name="Sanders I."/>
            <person name="Saurat O."/>
            <person name="Scarpelli C."/>
            <person name="Schiex T."/>
            <person name="Segurens B."/>
            <person name="Severin A.J."/>
            <person name="Sherrier D.J."/>
            <person name="Shi R."/>
            <person name="Sims S."/>
            <person name="Singer S.R."/>
            <person name="Sinharoy S."/>
            <person name="Sterck L."/>
            <person name="Viollet A."/>
            <person name="Wang B.B."/>
            <person name="Wang K."/>
            <person name="Wang M."/>
            <person name="Wang X."/>
            <person name="Warfsmann J."/>
            <person name="Weissenbach J."/>
            <person name="White D.D."/>
            <person name="White J.D."/>
            <person name="Wiley G.B."/>
            <person name="Wincker P."/>
            <person name="Xing Y."/>
            <person name="Yang L."/>
            <person name="Yao Z."/>
            <person name="Ying F."/>
            <person name="Zhai J."/>
            <person name="Zhou L."/>
            <person name="Zuber A."/>
            <person name="Denarie J."/>
            <person name="Dixon R.A."/>
            <person name="May G.D."/>
            <person name="Schwartz D.C."/>
            <person name="Rogers J."/>
            <person name="Quetier F."/>
            <person name="Town C.D."/>
            <person name="Roe B.A."/>
        </authorList>
    </citation>
    <scope>NUCLEOTIDE SEQUENCE [LARGE SCALE GENOMIC DNA]</scope>
    <source>
        <strain evidence="1">A17</strain>
        <strain evidence="2 3">cv. Jemalong A17</strain>
    </source>
</reference>
<protein>
    <submittedName>
        <fullName evidence="1 2">Uncharacterized protein</fullName>
    </submittedName>
</protein>
<accession>G7K1X4</accession>
<gene>
    <name evidence="1" type="ordered locus">MTR_5g079330</name>
</gene>
<proteinExistence type="predicted"/>
<name>G7K1X4_MEDTR</name>
<dbReference type="EnsemblPlants" id="AES99322">
    <property type="protein sequence ID" value="AES99322"/>
    <property type="gene ID" value="MTR_5g079330"/>
</dbReference>
<dbReference type="AlphaFoldDB" id="G7K1X4"/>
<evidence type="ECO:0000313" key="3">
    <source>
        <dbReference type="Proteomes" id="UP000002051"/>
    </source>
</evidence>
<dbReference type="PaxDb" id="3880-AES99322"/>
<organism evidence="1 3">
    <name type="scientific">Medicago truncatula</name>
    <name type="common">Barrel medic</name>
    <name type="synonym">Medicago tribuloides</name>
    <dbReference type="NCBI Taxonomy" id="3880"/>
    <lineage>
        <taxon>Eukaryota</taxon>
        <taxon>Viridiplantae</taxon>
        <taxon>Streptophyta</taxon>
        <taxon>Embryophyta</taxon>
        <taxon>Tracheophyta</taxon>
        <taxon>Spermatophyta</taxon>
        <taxon>Magnoliopsida</taxon>
        <taxon>eudicotyledons</taxon>
        <taxon>Gunneridae</taxon>
        <taxon>Pentapetalae</taxon>
        <taxon>rosids</taxon>
        <taxon>fabids</taxon>
        <taxon>Fabales</taxon>
        <taxon>Fabaceae</taxon>
        <taxon>Papilionoideae</taxon>
        <taxon>50 kb inversion clade</taxon>
        <taxon>NPAAA clade</taxon>
        <taxon>Hologalegina</taxon>
        <taxon>IRL clade</taxon>
        <taxon>Trifolieae</taxon>
        <taxon>Medicago</taxon>
    </lineage>
</organism>
<evidence type="ECO:0000313" key="2">
    <source>
        <dbReference type="EnsemblPlants" id="AES99322"/>
    </source>
</evidence>
<keyword evidence="3" id="KW-1185">Reference proteome</keyword>
<dbReference type="HOGENOM" id="CLU_2926105_0_0_1"/>
<dbReference type="EMBL" id="CM001221">
    <property type="protein sequence ID" value="AES99322.1"/>
    <property type="molecule type" value="Genomic_DNA"/>
</dbReference>
<reference evidence="1 3" key="2">
    <citation type="journal article" date="2014" name="BMC Genomics">
        <title>An improved genome release (version Mt4.0) for the model legume Medicago truncatula.</title>
        <authorList>
            <person name="Tang H."/>
            <person name="Krishnakumar V."/>
            <person name="Bidwell S."/>
            <person name="Rosen B."/>
            <person name="Chan A."/>
            <person name="Zhou S."/>
            <person name="Gentzbittel L."/>
            <person name="Childs K.L."/>
            <person name="Yandell M."/>
            <person name="Gundlach H."/>
            <person name="Mayer K.F."/>
            <person name="Schwartz D.C."/>
            <person name="Town C.D."/>
        </authorList>
    </citation>
    <scope>GENOME REANNOTATION</scope>
    <source>
        <strain evidence="2 3">cv. Jemalong A17</strain>
    </source>
</reference>
<reference evidence="2" key="3">
    <citation type="submission" date="2015-04" db="UniProtKB">
        <authorList>
            <consortium name="EnsemblPlants"/>
        </authorList>
    </citation>
    <scope>IDENTIFICATION</scope>
    <source>
        <strain evidence="2">cv. Jemalong A17</strain>
    </source>
</reference>
<sequence length="61" mass="6825">MNMSRLKNVTPRHNVLQGPVLVFNKDVNFAPDDSKSFFLCKLTSIPNPTGSCHDGPESWHV</sequence>